<evidence type="ECO:0000259" key="3">
    <source>
        <dbReference type="Pfam" id="PF01557"/>
    </source>
</evidence>
<dbReference type="PANTHER" id="PTHR11820">
    <property type="entry name" value="ACYLPYRUVASE"/>
    <property type="match status" value="1"/>
</dbReference>
<dbReference type="GO" id="GO:0006107">
    <property type="term" value="P:oxaloacetate metabolic process"/>
    <property type="evidence" value="ECO:0007669"/>
    <property type="project" value="UniProtKB-ARBA"/>
</dbReference>
<accession>A0A8K0QV44</accession>
<keyword evidence="2" id="KW-0479">Metal-binding</keyword>
<reference evidence="4" key="1">
    <citation type="journal article" date="2021" name="Nat. Commun.">
        <title>Genetic determinants of endophytism in the Arabidopsis root mycobiome.</title>
        <authorList>
            <person name="Mesny F."/>
            <person name="Miyauchi S."/>
            <person name="Thiergart T."/>
            <person name="Pickel B."/>
            <person name="Atanasova L."/>
            <person name="Karlsson M."/>
            <person name="Huettel B."/>
            <person name="Barry K.W."/>
            <person name="Haridas S."/>
            <person name="Chen C."/>
            <person name="Bauer D."/>
            <person name="Andreopoulos W."/>
            <person name="Pangilinan J."/>
            <person name="LaButti K."/>
            <person name="Riley R."/>
            <person name="Lipzen A."/>
            <person name="Clum A."/>
            <person name="Drula E."/>
            <person name="Henrissat B."/>
            <person name="Kohler A."/>
            <person name="Grigoriev I.V."/>
            <person name="Martin F.M."/>
            <person name="Hacquard S."/>
        </authorList>
    </citation>
    <scope>NUCLEOTIDE SEQUENCE</scope>
    <source>
        <strain evidence="4">MPI-SDFR-AT-0120</strain>
    </source>
</reference>
<dbReference type="PANTHER" id="PTHR11820:SF100">
    <property type="entry name" value="FUMARYLACETOACETATE HYDROLASE FAMILY PROTEIN (AFU_ORTHOLOGUE AFUA_4G01490)"/>
    <property type="match status" value="1"/>
</dbReference>
<protein>
    <submittedName>
        <fullName evidence="4">Fumarylacetoacetate hydrolase family protein-like protein</fullName>
    </submittedName>
</protein>
<dbReference type="SUPFAM" id="SSF56529">
    <property type="entry name" value="FAH"/>
    <property type="match status" value="1"/>
</dbReference>
<evidence type="ECO:0000256" key="2">
    <source>
        <dbReference type="ARBA" id="ARBA00022723"/>
    </source>
</evidence>
<evidence type="ECO:0000313" key="4">
    <source>
        <dbReference type="EMBL" id="KAH7073180.1"/>
    </source>
</evidence>
<dbReference type="GO" id="GO:0016787">
    <property type="term" value="F:hydrolase activity"/>
    <property type="evidence" value="ECO:0007669"/>
    <property type="project" value="UniProtKB-KW"/>
</dbReference>
<evidence type="ECO:0000313" key="5">
    <source>
        <dbReference type="Proteomes" id="UP000813461"/>
    </source>
</evidence>
<name>A0A8K0QV44_9PLEO</name>
<dbReference type="Gene3D" id="3.90.850.10">
    <property type="entry name" value="Fumarylacetoacetase-like, C-terminal domain"/>
    <property type="match status" value="1"/>
</dbReference>
<organism evidence="4 5">
    <name type="scientific">Paraphoma chrysanthemicola</name>
    <dbReference type="NCBI Taxonomy" id="798071"/>
    <lineage>
        <taxon>Eukaryota</taxon>
        <taxon>Fungi</taxon>
        <taxon>Dikarya</taxon>
        <taxon>Ascomycota</taxon>
        <taxon>Pezizomycotina</taxon>
        <taxon>Dothideomycetes</taxon>
        <taxon>Pleosporomycetidae</taxon>
        <taxon>Pleosporales</taxon>
        <taxon>Pleosporineae</taxon>
        <taxon>Phaeosphaeriaceae</taxon>
        <taxon>Paraphoma</taxon>
    </lineage>
</organism>
<dbReference type="Pfam" id="PF01557">
    <property type="entry name" value="FAA_hydrolase"/>
    <property type="match status" value="1"/>
</dbReference>
<dbReference type="InterPro" id="IPR036663">
    <property type="entry name" value="Fumarylacetoacetase_C_sf"/>
</dbReference>
<comment type="caution">
    <text evidence="4">The sequence shown here is derived from an EMBL/GenBank/DDBJ whole genome shotgun (WGS) entry which is preliminary data.</text>
</comment>
<gene>
    <name evidence="4" type="ORF">FB567DRAFT_597498</name>
</gene>
<dbReference type="InterPro" id="IPR011234">
    <property type="entry name" value="Fumarylacetoacetase-like_C"/>
</dbReference>
<dbReference type="EMBL" id="JAGMVJ010000022">
    <property type="protein sequence ID" value="KAH7073180.1"/>
    <property type="molecule type" value="Genomic_DNA"/>
</dbReference>
<dbReference type="GO" id="GO:0050163">
    <property type="term" value="F:oxaloacetate tautomerase activity"/>
    <property type="evidence" value="ECO:0007669"/>
    <property type="project" value="UniProtKB-ARBA"/>
</dbReference>
<dbReference type="GO" id="GO:0046872">
    <property type="term" value="F:metal ion binding"/>
    <property type="evidence" value="ECO:0007669"/>
    <property type="project" value="UniProtKB-KW"/>
</dbReference>
<comment type="similarity">
    <text evidence="1">Belongs to the FAH family.</text>
</comment>
<keyword evidence="5" id="KW-1185">Reference proteome</keyword>
<dbReference type="Proteomes" id="UP000813461">
    <property type="component" value="Unassembled WGS sequence"/>
</dbReference>
<dbReference type="AlphaFoldDB" id="A0A8K0QV44"/>
<keyword evidence="4" id="KW-0378">Hydrolase</keyword>
<sequence>MAPNWDRLIRFIATDGRELRGEPILPSPDFDVGTTTAETGLKAKVISVANNDIFDPATKVTDEEATVKQLLGPVTQAEVPIIRCIGLNFIKHIQEGGRTLPPYPSTFIKANTCLTDHNAPIVIPKIAQDNQADYEGELCFIISRDAKDVSEADAYDYIGGYISGNDVSSRKLQRDPLLAGTVPQWNFSKGFDTYAPLGPQIVSTKVIPDPSKLHLRTIVNGDLRQDSPIDDLCFKIPTLVSYCSQGTTLKKGTVVMTGTCAGVGYAMKVPQFLKPGDVVEVNISPSVGTLRNVVEYA</sequence>
<dbReference type="FunFam" id="3.90.850.10:FF:000002">
    <property type="entry name" value="2-hydroxyhepta-2,4-diene-1,7-dioate isomerase"/>
    <property type="match status" value="1"/>
</dbReference>
<evidence type="ECO:0000256" key="1">
    <source>
        <dbReference type="ARBA" id="ARBA00010211"/>
    </source>
</evidence>
<proteinExistence type="inferred from homology"/>
<feature type="domain" description="Fumarylacetoacetase-like C-terminal" evidence="3">
    <location>
        <begin position="82"/>
        <end position="294"/>
    </location>
</feature>
<dbReference type="OrthoDB" id="411064at2759"/>